<organism evidence="6 7">
    <name type="scientific">Mobilicoccus caccae</name>
    <dbReference type="NCBI Taxonomy" id="1859295"/>
    <lineage>
        <taxon>Bacteria</taxon>
        <taxon>Bacillati</taxon>
        <taxon>Actinomycetota</taxon>
        <taxon>Actinomycetes</taxon>
        <taxon>Micrococcales</taxon>
        <taxon>Dermatophilaceae</taxon>
        <taxon>Mobilicoccus</taxon>
    </lineage>
</organism>
<evidence type="ECO:0000313" key="6">
    <source>
        <dbReference type="EMBL" id="GMA39424.1"/>
    </source>
</evidence>
<dbReference type="InterPro" id="IPR003439">
    <property type="entry name" value="ABC_transporter-like_ATP-bd"/>
</dbReference>
<keyword evidence="4" id="KW-0067">ATP-binding</keyword>
<comment type="similarity">
    <text evidence="1">Belongs to the ABC transporter superfamily.</text>
</comment>
<dbReference type="Proteomes" id="UP001157126">
    <property type="component" value="Unassembled WGS sequence"/>
</dbReference>
<dbReference type="EMBL" id="BSUO01000001">
    <property type="protein sequence ID" value="GMA39424.1"/>
    <property type="molecule type" value="Genomic_DNA"/>
</dbReference>
<accession>A0ABQ6IPM3</accession>
<evidence type="ECO:0000256" key="3">
    <source>
        <dbReference type="ARBA" id="ARBA00022741"/>
    </source>
</evidence>
<evidence type="ECO:0000259" key="5">
    <source>
        <dbReference type="PROSITE" id="PS50893"/>
    </source>
</evidence>
<dbReference type="InterPro" id="IPR003593">
    <property type="entry name" value="AAA+_ATPase"/>
</dbReference>
<dbReference type="PANTHER" id="PTHR43553">
    <property type="entry name" value="HEAVY METAL TRANSPORTER"/>
    <property type="match status" value="1"/>
</dbReference>
<keyword evidence="2" id="KW-0813">Transport</keyword>
<feature type="domain" description="ABC transporter" evidence="5">
    <location>
        <begin position="2"/>
        <end position="205"/>
    </location>
</feature>
<dbReference type="SUPFAM" id="SSF52540">
    <property type="entry name" value="P-loop containing nucleoside triphosphate hydrolases"/>
    <property type="match status" value="1"/>
</dbReference>
<dbReference type="PANTHER" id="PTHR43553:SF24">
    <property type="entry name" value="ENERGY-COUPLING FACTOR TRANSPORTER ATP-BINDING PROTEIN ECFA1"/>
    <property type="match status" value="1"/>
</dbReference>
<dbReference type="PROSITE" id="PS50893">
    <property type="entry name" value="ABC_TRANSPORTER_2"/>
    <property type="match status" value="1"/>
</dbReference>
<dbReference type="InterPro" id="IPR027417">
    <property type="entry name" value="P-loop_NTPase"/>
</dbReference>
<dbReference type="Gene3D" id="3.40.50.300">
    <property type="entry name" value="P-loop containing nucleotide triphosphate hydrolases"/>
    <property type="match status" value="1"/>
</dbReference>
<sequence>MLMGRNGSGKSTLLWTLAGRLQPDRGEIRLDRPGGRPVDPRTLPPRERIARVGLVPQDPMALLYADSVAEECRSADADMGAEPGTTAALFARITGEVDAERHPRDLSEGQRLGLALAVILAAGSRLLLLDEPTRGLDYAAKDRLVRILAELSAEGHTILVATHDVELAAEIADRVVLMADGVIVADDDSPSVLAQSTAYAPQVSRILHPLPFLTVDEVARALTEEAS</sequence>
<comment type="caution">
    <text evidence="6">The sequence shown here is derived from an EMBL/GenBank/DDBJ whole genome shotgun (WGS) entry which is preliminary data.</text>
</comment>
<gene>
    <name evidence="6" type="ORF">GCM10025883_14690</name>
</gene>
<evidence type="ECO:0000256" key="4">
    <source>
        <dbReference type="ARBA" id="ARBA00022840"/>
    </source>
</evidence>
<evidence type="ECO:0000313" key="7">
    <source>
        <dbReference type="Proteomes" id="UP001157126"/>
    </source>
</evidence>
<keyword evidence="7" id="KW-1185">Reference proteome</keyword>
<keyword evidence="3" id="KW-0547">Nucleotide-binding</keyword>
<reference evidence="7" key="1">
    <citation type="journal article" date="2019" name="Int. J. Syst. Evol. Microbiol.">
        <title>The Global Catalogue of Microorganisms (GCM) 10K type strain sequencing project: providing services to taxonomists for standard genome sequencing and annotation.</title>
        <authorList>
            <consortium name="The Broad Institute Genomics Platform"/>
            <consortium name="The Broad Institute Genome Sequencing Center for Infectious Disease"/>
            <person name="Wu L."/>
            <person name="Ma J."/>
        </authorList>
    </citation>
    <scope>NUCLEOTIDE SEQUENCE [LARGE SCALE GENOMIC DNA]</scope>
    <source>
        <strain evidence="7">NBRC 113072</strain>
    </source>
</reference>
<evidence type="ECO:0000256" key="1">
    <source>
        <dbReference type="ARBA" id="ARBA00005417"/>
    </source>
</evidence>
<protein>
    <recommendedName>
        <fullName evidence="5">ABC transporter domain-containing protein</fullName>
    </recommendedName>
</protein>
<dbReference type="SMART" id="SM00382">
    <property type="entry name" value="AAA"/>
    <property type="match status" value="1"/>
</dbReference>
<proteinExistence type="inferred from homology"/>
<evidence type="ECO:0000256" key="2">
    <source>
        <dbReference type="ARBA" id="ARBA00022448"/>
    </source>
</evidence>
<dbReference type="Pfam" id="PF00005">
    <property type="entry name" value="ABC_tran"/>
    <property type="match status" value="1"/>
</dbReference>
<dbReference type="InterPro" id="IPR050095">
    <property type="entry name" value="ECF_ABC_transporter_ATP-bd"/>
</dbReference>
<name>A0ABQ6IPM3_9MICO</name>